<organism evidence="2 3">
    <name type="scientific">Flavobacterium commune</name>
    <dbReference type="NCBI Taxonomy" id="1306519"/>
    <lineage>
        <taxon>Bacteria</taxon>
        <taxon>Pseudomonadati</taxon>
        <taxon>Bacteroidota</taxon>
        <taxon>Flavobacteriia</taxon>
        <taxon>Flavobacteriales</taxon>
        <taxon>Flavobacteriaceae</taxon>
        <taxon>Flavobacterium</taxon>
    </lineage>
</organism>
<evidence type="ECO:0000256" key="1">
    <source>
        <dbReference type="SAM" id="Phobius"/>
    </source>
</evidence>
<dbReference type="InterPro" id="IPR008969">
    <property type="entry name" value="CarboxyPept-like_regulatory"/>
</dbReference>
<dbReference type="RefSeq" id="WP_071185201.1">
    <property type="nucleotide sequence ID" value="NZ_CP017774.1"/>
</dbReference>
<dbReference type="STRING" id="1306519.BIW12_11265"/>
<dbReference type="KEGG" id="fcm:BIW12_11265"/>
<keyword evidence="1" id="KW-0472">Membrane</keyword>
<keyword evidence="3" id="KW-1185">Reference proteome</keyword>
<protein>
    <recommendedName>
        <fullName evidence="4">TonB-dependent receptor</fullName>
    </recommendedName>
</protein>
<keyword evidence="1" id="KW-1133">Transmembrane helix</keyword>
<name>A0A1D9PBK1_9FLAO</name>
<evidence type="ECO:0000313" key="2">
    <source>
        <dbReference type="EMBL" id="AOZ99960.1"/>
    </source>
</evidence>
<feature type="transmembrane region" description="Helical" evidence="1">
    <location>
        <begin position="52"/>
        <end position="69"/>
    </location>
</feature>
<evidence type="ECO:0000313" key="3">
    <source>
        <dbReference type="Proteomes" id="UP000178198"/>
    </source>
</evidence>
<dbReference type="AlphaFoldDB" id="A0A1D9PBK1"/>
<dbReference type="Gene3D" id="2.60.40.1120">
    <property type="entry name" value="Carboxypeptidase-like, regulatory domain"/>
    <property type="match status" value="1"/>
</dbReference>
<sequence>MDNQDKIINKIKSAAQKAEHQDFPGMDKVWARVEDKLDQKVLETKTKLWKKLAIAASLLLFISLGYQFFKKDSKNDAIIESTSIKVAVQKEKTLNDSIIPSDKIKPEATEILQKQLEKKNPVAVVENPTPKNDTKIIVSDKKAEESNIQADGIISQESNSILSVAPSAPVAAKSLTPVANEYKEKAAMFFSKTSPVKTISGVLTDAKDNMVIPGASIQIKGTKKVAFTDLEGKYTIDAEKGEILIFNMIGYKTKEAIVSNSDELNPKLSPASDALNEVVVVGYGTARKNQAKNAAPIAKYGTTKFYKTKKEQTVPQIKDALYVINGEAFDEVSLFGPNPTSPYAPLDKQKIESVQVLSKEEIYKYSNVISQRTYNGVVIITTENGIPLKR</sequence>
<accession>A0A1D9PBK1</accession>
<evidence type="ECO:0008006" key="4">
    <source>
        <dbReference type="Google" id="ProtNLM"/>
    </source>
</evidence>
<keyword evidence="1" id="KW-0812">Transmembrane</keyword>
<dbReference type="OrthoDB" id="1352714at2"/>
<dbReference type="Pfam" id="PF13715">
    <property type="entry name" value="CarbopepD_reg_2"/>
    <property type="match status" value="1"/>
</dbReference>
<reference evidence="2 3" key="1">
    <citation type="submission" date="2016-10" db="EMBL/GenBank/DDBJ databases">
        <title>Complete Genome Sequence of Flavobacterium sp. PK15.</title>
        <authorList>
            <person name="Ekwe A."/>
            <person name="Kim S.B."/>
        </authorList>
    </citation>
    <scope>NUCLEOTIDE SEQUENCE [LARGE SCALE GENOMIC DNA]</scope>
    <source>
        <strain evidence="2 3">PK15</strain>
    </source>
</reference>
<dbReference type="SUPFAM" id="SSF49464">
    <property type="entry name" value="Carboxypeptidase regulatory domain-like"/>
    <property type="match status" value="1"/>
</dbReference>
<dbReference type="EMBL" id="CP017774">
    <property type="protein sequence ID" value="AOZ99960.1"/>
    <property type="molecule type" value="Genomic_DNA"/>
</dbReference>
<proteinExistence type="predicted"/>
<gene>
    <name evidence="2" type="ORF">BIW12_11265</name>
</gene>
<dbReference type="Proteomes" id="UP000178198">
    <property type="component" value="Chromosome"/>
</dbReference>